<feature type="compositionally biased region" description="Low complexity" evidence="3">
    <location>
        <begin position="406"/>
        <end position="643"/>
    </location>
</feature>
<reference evidence="7 8" key="1">
    <citation type="journal article" date="2011" name="Genome Biol.">
        <title>Genome sequence of the insect pathogenic fungus Cordyceps militaris, a valued traditional Chinese medicine.</title>
        <authorList>
            <person name="Zheng P."/>
            <person name="Xia Y."/>
            <person name="Xiao G."/>
            <person name="Xiong C."/>
            <person name="Hu X."/>
            <person name="Zhang S."/>
            <person name="Zheng H."/>
            <person name="Huang Y."/>
            <person name="Zhou Y."/>
            <person name="Wang S."/>
            <person name="Zhao G.P."/>
            <person name="Liu X."/>
            <person name="St Leger R.J."/>
            <person name="Wang C."/>
        </authorList>
    </citation>
    <scope>NUCLEOTIDE SEQUENCE [LARGE SCALE GENOMIC DNA]</scope>
    <source>
        <strain evidence="7 8">CM01</strain>
    </source>
</reference>
<evidence type="ECO:0000313" key="8">
    <source>
        <dbReference type="Proteomes" id="UP000001610"/>
    </source>
</evidence>
<dbReference type="InterPro" id="IPR021109">
    <property type="entry name" value="Peptidase_aspartic_dom_sf"/>
</dbReference>
<dbReference type="SUPFAM" id="SSF50630">
    <property type="entry name" value="Acid proteases"/>
    <property type="match status" value="1"/>
</dbReference>
<dbReference type="PRINTS" id="PR00792">
    <property type="entry name" value="PEPSIN"/>
</dbReference>
<dbReference type="GeneID" id="18165115"/>
<dbReference type="PANTHER" id="PTHR47966:SF65">
    <property type="entry name" value="ASPARTIC-TYPE ENDOPEPTIDASE"/>
    <property type="match status" value="1"/>
</dbReference>
<dbReference type="InterPro" id="IPR001461">
    <property type="entry name" value="Aspartic_peptidase_A1"/>
</dbReference>
<feature type="region of interest" description="Disordered" evidence="3">
    <location>
        <begin position="872"/>
        <end position="932"/>
    </location>
</feature>
<evidence type="ECO:0000256" key="2">
    <source>
        <dbReference type="PIRSR" id="PIRSR601461-1"/>
    </source>
</evidence>
<feature type="compositionally biased region" description="Low complexity" evidence="3">
    <location>
        <begin position="679"/>
        <end position="688"/>
    </location>
</feature>
<dbReference type="OrthoDB" id="771136at2759"/>
<sequence>MRSTLFSVAAALPLAAHALDPNNFYEGPGVVRFPLTGNKDALEKHMRRQFEAGLDNRKTGFFYTIDLQIGTPPSTVAVNFDTGSAELWVNPNCAKSNDEAYCKTFGAFGQSSSFVSLQQNTTLKYGRGFANIEYGYDYVTVGTSKINQQTFGVAHDSEFATTGIMGVGPNLRSWDSSYPYVLDNLFKQKFINSRAFSLDIRQVTSARGAAVFGGIDTKKFKGPLVKKDIIPASSSPDGKVRYWANCDGIVINREDGTKVTVLSQPQAFLFDSGYTISALPTTLFTQLLTAFPSAVKEPTGQYTVDCGVVALKGTLDFKFGNATVSVPYSDFIWQQPDYNSCVLGAIEDNAMPVLGDTFLRAAYVVYDWDNRALHFAAAADCGSNLVAIGSGPGAVGVTEGECDKPTTTSSTSSVPTSTTASTTSVSTSTTASTTTSVPTSTTASTTTSSTSTTSVPTSTTASTTASSTSSTTVPTSTTTSTATDSTSTTTSTSTTSVPTSTTTSSTTDSTSTTTSATTSVPTSTTVSTTTNSTSTTSTSSIPTSTSTSVTSVPTSSSTSSVTTGSSTTSASTTLTSSTVSSTVSSTSSVGSSSVATSSASSSVVGSSSAATSSVATSSVATSSVGSSSVTTSSVGTSSVGTSSVATSSVATSSVGASSGAPVTTSTGFPTLTLTSSISPISSGTGVSSNRPTTTGPQSNGSLNGTTYTSIVKSTRTHTITSCAPTVTNCPVGKVTTEVITSYTTWCPEDNKTKSAGTSSAASGSTVASTSTASTSTASTSAYTKPPCPEVTLTFAIPETYYCTKGQAGCTVGEAIVTSHPVTVVPITPLATPTPIPGCVDCHPKQPSKPAETPAAVPAGVVPVAVIPQPVETKEQVPAQSTPAPAPTKSVQLSTVVSVKPSSTGSSAATKPVQPSTLVSAKPSGTGSPAPSQSPIAAGAAGLYVPGLAALIAALVAVM</sequence>
<dbReference type="Proteomes" id="UP000001610">
    <property type="component" value="Unassembled WGS sequence"/>
</dbReference>
<feature type="active site" evidence="2">
    <location>
        <position position="271"/>
    </location>
</feature>
<evidence type="ECO:0000256" key="1">
    <source>
        <dbReference type="ARBA" id="ARBA00007447"/>
    </source>
</evidence>
<feature type="active site" evidence="2">
    <location>
        <position position="81"/>
    </location>
</feature>
<evidence type="ECO:0000256" key="4">
    <source>
        <dbReference type="SAM" id="Phobius"/>
    </source>
</evidence>
<dbReference type="PROSITE" id="PS51767">
    <property type="entry name" value="PEPTIDASE_A1"/>
    <property type="match status" value="1"/>
</dbReference>
<dbReference type="RefSeq" id="XP_006668303.1">
    <property type="nucleotide sequence ID" value="XM_006668240.1"/>
</dbReference>
<feature type="region of interest" description="Disordered" evidence="3">
    <location>
        <begin position="399"/>
        <end position="643"/>
    </location>
</feature>
<feature type="compositionally biased region" description="Polar residues" evidence="3">
    <location>
        <begin position="689"/>
        <end position="706"/>
    </location>
</feature>
<dbReference type="Pfam" id="PF00026">
    <property type="entry name" value="Asp"/>
    <property type="match status" value="1"/>
</dbReference>
<dbReference type="VEuPathDB" id="FungiDB:CCM_03088"/>
<feature type="compositionally biased region" description="Low complexity" evidence="3">
    <location>
        <begin position="754"/>
        <end position="781"/>
    </location>
</feature>
<evidence type="ECO:0000313" key="7">
    <source>
        <dbReference type="EMBL" id="EGX94817.1"/>
    </source>
</evidence>
<dbReference type="HOGENOM" id="CLU_013253_9_4_1"/>
<gene>
    <name evidence="7" type="ORF">CCM_03088</name>
</gene>
<dbReference type="InParanoid" id="G3J8T4"/>
<feature type="region of interest" description="Disordered" evidence="3">
    <location>
        <begin position="751"/>
        <end position="782"/>
    </location>
</feature>
<dbReference type="InterPro" id="IPR033121">
    <property type="entry name" value="PEPTIDASE_A1"/>
</dbReference>
<keyword evidence="4" id="KW-0472">Membrane</keyword>
<evidence type="ECO:0000256" key="3">
    <source>
        <dbReference type="SAM" id="MobiDB-lite"/>
    </source>
</evidence>
<dbReference type="OMA" id="FGCKEAT"/>
<accession>G3J8T4</accession>
<proteinExistence type="inferred from homology"/>
<organism evidence="7 8">
    <name type="scientific">Cordyceps militaris (strain CM01)</name>
    <name type="common">Caterpillar fungus</name>
    <dbReference type="NCBI Taxonomy" id="983644"/>
    <lineage>
        <taxon>Eukaryota</taxon>
        <taxon>Fungi</taxon>
        <taxon>Dikarya</taxon>
        <taxon>Ascomycota</taxon>
        <taxon>Pezizomycotina</taxon>
        <taxon>Sordariomycetes</taxon>
        <taxon>Hypocreomycetidae</taxon>
        <taxon>Hypocreales</taxon>
        <taxon>Cordycipitaceae</taxon>
        <taxon>Cordyceps</taxon>
    </lineage>
</organism>
<protein>
    <submittedName>
        <fullName evidence="7">Peptidase A1</fullName>
    </submittedName>
</protein>
<keyword evidence="4" id="KW-0812">Transmembrane</keyword>
<feature type="region of interest" description="Disordered" evidence="3">
    <location>
        <begin position="679"/>
        <end position="706"/>
    </location>
</feature>
<dbReference type="AlphaFoldDB" id="G3J8T4"/>
<comment type="similarity">
    <text evidence="1">Belongs to the peptidase A1 family.</text>
</comment>
<keyword evidence="4" id="KW-1133">Transmembrane helix</keyword>
<dbReference type="Gene3D" id="2.40.70.10">
    <property type="entry name" value="Acid Proteases"/>
    <property type="match status" value="2"/>
</dbReference>
<dbReference type="EMBL" id="JH126400">
    <property type="protein sequence ID" value="EGX94817.1"/>
    <property type="molecule type" value="Genomic_DNA"/>
</dbReference>
<feature type="compositionally biased region" description="Polar residues" evidence="3">
    <location>
        <begin position="877"/>
        <end position="932"/>
    </location>
</feature>
<keyword evidence="5" id="KW-0732">Signal</keyword>
<evidence type="ECO:0000259" key="6">
    <source>
        <dbReference type="PROSITE" id="PS51767"/>
    </source>
</evidence>
<feature type="chain" id="PRO_5003445895" evidence="5">
    <location>
        <begin position="19"/>
        <end position="958"/>
    </location>
</feature>
<evidence type="ECO:0000256" key="5">
    <source>
        <dbReference type="SAM" id="SignalP"/>
    </source>
</evidence>
<dbReference type="eggNOG" id="KOG1339">
    <property type="taxonomic scope" value="Eukaryota"/>
</dbReference>
<dbReference type="PANTHER" id="PTHR47966">
    <property type="entry name" value="BETA-SITE APP-CLEAVING ENZYME, ISOFORM A-RELATED"/>
    <property type="match status" value="1"/>
</dbReference>
<keyword evidence="8" id="KW-1185">Reference proteome</keyword>
<feature type="signal peptide" evidence="5">
    <location>
        <begin position="1"/>
        <end position="18"/>
    </location>
</feature>
<dbReference type="KEGG" id="cmt:CCM_03088"/>
<dbReference type="GO" id="GO:0006508">
    <property type="term" value="P:proteolysis"/>
    <property type="evidence" value="ECO:0007669"/>
    <property type="project" value="InterPro"/>
</dbReference>
<feature type="domain" description="Peptidase A1" evidence="6">
    <location>
        <begin position="63"/>
        <end position="376"/>
    </location>
</feature>
<feature type="transmembrane region" description="Helical" evidence="4">
    <location>
        <begin position="935"/>
        <end position="957"/>
    </location>
</feature>
<dbReference type="GO" id="GO:0004190">
    <property type="term" value="F:aspartic-type endopeptidase activity"/>
    <property type="evidence" value="ECO:0007669"/>
    <property type="project" value="InterPro"/>
</dbReference>
<dbReference type="STRING" id="983644.G3J8T4"/>
<name>G3J8T4_CORMM</name>